<dbReference type="GO" id="GO:0005829">
    <property type="term" value="C:cytosol"/>
    <property type="evidence" value="ECO:0007669"/>
    <property type="project" value="TreeGrafter"/>
</dbReference>
<keyword evidence="8" id="KW-1185">Reference proteome</keyword>
<accession>A0A8J8AYS8</accession>
<dbReference type="InterPro" id="IPR036107">
    <property type="entry name" value="CsrA_sf"/>
</dbReference>
<comment type="subcellular location">
    <subcellularLocation>
        <location evidence="5">Cytoplasm</location>
    </subcellularLocation>
</comment>
<evidence type="ECO:0000313" key="8">
    <source>
        <dbReference type="Proteomes" id="UP000675747"/>
    </source>
</evidence>
<evidence type="ECO:0000256" key="1">
    <source>
        <dbReference type="ARBA" id="ARBA00022490"/>
    </source>
</evidence>
<keyword evidence="2 5" id="KW-0810">Translation regulation</keyword>
<sequence length="67" mass="7240">MLILTRRVGETLMIGDAVTVTVLGVKGNQVRIGITAPKDVAVHREEIYDRIHREDDGADAEKGPVSG</sequence>
<dbReference type="EMBL" id="JAGQFT020000015">
    <property type="protein sequence ID" value="MBS7458850.1"/>
    <property type="molecule type" value="Genomic_DNA"/>
</dbReference>
<comment type="subunit">
    <text evidence="5">Homodimer; the beta-strands of each monomer intercalate to form a hydrophobic core, while the alpha-helices form wings that extend away from the core.</text>
</comment>
<dbReference type="PANTHER" id="PTHR34984">
    <property type="entry name" value="CARBON STORAGE REGULATOR"/>
    <property type="match status" value="1"/>
</dbReference>
<dbReference type="PANTHER" id="PTHR34984:SF1">
    <property type="entry name" value="CARBON STORAGE REGULATOR"/>
    <property type="match status" value="1"/>
</dbReference>
<dbReference type="GO" id="GO:0048027">
    <property type="term" value="F:mRNA 5'-UTR binding"/>
    <property type="evidence" value="ECO:0007669"/>
    <property type="project" value="UniProtKB-UniRule"/>
</dbReference>
<comment type="caution">
    <text evidence="6">The sequence shown here is derived from an EMBL/GenBank/DDBJ whole genome shotgun (WGS) entry which is preliminary data.</text>
</comment>
<evidence type="ECO:0000256" key="5">
    <source>
        <dbReference type="HAMAP-Rule" id="MF_00167"/>
    </source>
</evidence>
<keyword evidence="4 5" id="KW-0010">Activator</keyword>
<dbReference type="NCBIfam" id="TIGR00202">
    <property type="entry name" value="csrA"/>
    <property type="match status" value="1"/>
</dbReference>
<keyword evidence="3 5" id="KW-0694">RNA-binding</keyword>
<name>A0A8J8AYS8_9GAMM</name>
<dbReference type="InterPro" id="IPR003751">
    <property type="entry name" value="CsrA"/>
</dbReference>
<reference evidence="7 8" key="1">
    <citation type="journal article" date="2021" name="Microbiol. Resour. Announc.">
        <title>Draft Genome Sequence of Coralloluteibacterium stylophorae LMG 29479T.</title>
        <authorList>
            <person name="Karlyshev A.V."/>
            <person name="Kudryashova E.B."/>
            <person name="Ariskina E.V."/>
            <person name="Conroy A.P."/>
            <person name="Abidueva E.Y."/>
        </authorList>
    </citation>
    <scope>NUCLEOTIDE SEQUENCE [LARGE SCALE GENOMIC DNA]</scope>
    <source>
        <strain evidence="7 8">LMG 29479</strain>
    </source>
</reference>
<comment type="function">
    <text evidence="5">A key translational regulator that binds mRNA to regulate translation initiation and/or mRNA stability. Mediates global changes in gene expression, shifting from rapid growth to stress survival by linking envelope stress, the stringent response and the catabolite repression systems. Usually binds in the 5'-UTR; binding at or near the Shine-Dalgarno sequence prevents ribosome-binding, repressing translation, binding elsewhere in the 5'-UTR can activate translation and/or stabilize the mRNA. Its function is antagonized by small RNA(s).</text>
</comment>
<comment type="similarity">
    <text evidence="5">Belongs to the CsrA/RsmA family.</text>
</comment>
<dbReference type="NCBIfam" id="NF002469">
    <property type="entry name" value="PRK01712.1"/>
    <property type="match status" value="1"/>
</dbReference>
<evidence type="ECO:0000256" key="4">
    <source>
        <dbReference type="ARBA" id="ARBA00023159"/>
    </source>
</evidence>
<dbReference type="Gene3D" id="2.60.40.4380">
    <property type="entry name" value="Translational regulator CsrA"/>
    <property type="match status" value="1"/>
</dbReference>
<gene>
    <name evidence="5 6" type="primary">csrA</name>
    <name evidence="7" type="ORF">KB893_017070</name>
    <name evidence="6" type="ORF">KB893_16155</name>
</gene>
<protein>
    <recommendedName>
        <fullName evidence="5">Translational regulator CsrA</fullName>
    </recommendedName>
    <alternativeName>
        <fullName evidence="5">Carbon storage regulator</fullName>
    </alternativeName>
</protein>
<dbReference type="GO" id="GO:0006402">
    <property type="term" value="P:mRNA catabolic process"/>
    <property type="evidence" value="ECO:0007669"/>
    <property type="project" value="InterPro"/>
</dbReference>
<dbReference type="SUPFAM" id="SSF117130">
    <property type="entry name" value="CsrA-like"/>
    <property type="match status" value="1"/>
</dbReference>
<evidence type="ECO:0000313" key="6">
    <source>
        <dbReference type="EMBL" id="MBR0564021.1"/>
    </source>
</evidence>
<dbReference type="FunFam" id="2.60.40.4380:FF:000001">
    <property type="entry name" value="Translational regulator CsrA"/>
    <property type="match status" value="1"/>
</dbReference>
<evidence type="ECO:0000256" key="3">
    <source>
        <dbReference type="ARBA" id="ARBA00022884"/>
    </source>
</evidence>
<keyword evidence="5" id="KW-0678">Repressor</keyword>
<dbReference type="EMBL" id="JAGQFT010000221">
    <property type="protein sequence ID" value="MBR0564021.1"/>
    <property type="molecule type" value="Genomic_DNA"/>
</dbReference>
<dbReference type="Pfam" id="PF02599">
    <property type="entry name" value="CsrA"/>
    <property type="match status" value="1"/>
</dbReference>
<dbReference type="GO" id="GO:0006109">
    <property type="term" value="P:regulation of carbohydrate metabolic process"/>
    <property type="evidence" value="ECO:0007669"/>
    <property type="project" value="UniProtKB-UniRule"/>
</dbReference>
<proteinExistence type="inferred from homology"/>
<dbReference type="AlphaFoldDB" id="A0A8J8AYS8"/>
<dbReference type="Proteomes" id="UP000675747">
    <property type="component" value="Unassembled WGS sequence"/>
</dbReference>
<dbReference type="RefSeq" id="WP_211927889.1">
    <property type="nucleotide sequence ID" value="NZ_JAGQFT020000015.1"/>
</dbReference>
<evidence type="ECO:0000313" key="7">
    <source>
        <dbReference type="EMBL" id="MBS7458850.1"/>
    </source>
</evidence>
<dbReference type="GO" id="GO:0045947">
    <property type="term" value="P:negative regulation of translational initiation"/>
    <property type="evidence" value="ECO:0007669"/>
    <property type="project" value="UniProtKB-UniRule"/>
</dbReference>
<dbReference type="GO" id="GO:0045948">
    <property type="term" value="P:positive regulation of translational initiation"/>
    <property type="evidence" value="ECO:0007669"/>
    <property type="project" value="UniProtKB-UniRule"/>
</dbReference>
<dbReference type="HAMAP" id="MF_00167">
    <property type="entry name" value="CsrA"/>
    <property type="match status" value="1"/>
</dbReference>
<reference evidence="6" key="2">
    <citation type="submission" date="2021-04" db="EMBL/GenBank/DDBJ databases">
        <authorList>
            <person name="Karlyshev A.V."/>
        </authorList>
    </citation>
    <scope>NUCLEOTIDE SEQUENCE</scope>
    <source>
        <strain evidence="6">LMG 29479</strain>
    </source>
</reference>
<keyword evidence="1 5" id="KW-0963">Cytoplasm</keyword>
<organism evidence="6">
    <name type="scientific">Coralloluteibacterium stylophorae</name>
    <dbReference type="NCBI Taxonomy" id="1776034"/>
    <lineage>
        <taxon>Bacteria</taxon>
        <taxon>Pseudomonadati</taxon>
        <taxon>Pseudomonadota</taxon>
        <taxon>Gammaproteobacteria</taxon>
        <taxon>Lysobacterales</taxon>
        <taxon>Lysobacteraceae</taxon>
        <taxon>Coralloluteibacterium</taxon>
    </lineage>
</organism>
<evidence type="ECO:0000256" key="2">
    <source>
        <dbReference type="ARBA" id="ARBA00022845"/>
    </source>
</evidence>